<dbReference type="AlphaFoldDB" id="A0A699XIY1"/>
<organism evidence="1">
    <name type="scientific">Tanacetum cinerariifolium</name>
    <name type="common">Dalmatian daisy</name>
    <name type="synonym">Chrysanthemum cinerariifolium</name>
    <dbReference type="NCBI Taxonomy" id="118510"/>
    <lineage>
        <taxon>Eukaryota</taxon>
        <taxon>Viridiplantae</taxon>
        <taxon>Streptophyta</taxon>
        <taxon>Embryophyta</taxon>
        <taxon>Tracheophyta</taxon>
        <taxon>Spermatophyta</taxon>
        <taxon>Magnoliopsida</taxon>
        <taxon>eudicotyledons</taxon>
        <taxon>Gunneridae</taxon>
        <taxon>Pentapetalae</taxon>
        <taxon>asterids</taxon>
        <taxon>campanulids</taxon>
        <taxon>Asterales</taxon>
        <taxon>Asteraceae</taxon>
        <taxon>Asteroideae</taxon>
        <taxon>Anthemideae</taxon>
        <taxon>Anthemidinae</taxon>
        <taxon>Tanacetum</taxon>
    </lineage>
</organism>
<protein>
    <submittedName>
        <fullName evidence="1">Uncharacterized protein</fullName>
    </submittedName>
</protein>
<feature type="non-terminal residue" evidence="1">
    <location>
        <position position="1"/>
    </location>
</feature>
<accession>A0A699XIY1</accession>
<evidence type="ECO:0000313" key="1">
    <source>
        <dbReference type="EMBL" id="GFD59885.1"/>
    </source>
</evidence>
<sequence>CRQRGVALLVVREVRIALTSKNGLRSADLLARGVPLGAQRCGSRCLPSLLCRV</sequence>
<gene>
    <name evidence="1" type="ORF">Tci_931854</name>
</gene>
<reference evidence="1" key="1">
    <citation type="journal article" date="2019" name="Sci. Rep.">
        <title>Draft genome of Tanacetum cinerariifolium, the natural source of mosquito coil.</title>
        <authorList>
            <person name="Yamashiro T."/>
            <person name="Shiraishi A."/>
            <person name="Satake H."/>
            <person name="Nakayama K."/>
        </authorList>
    </citation>
    <scope>NUCLEOTIDE SEQUENCE</scope>
</reference>
<name>A0A699XIY1_TANCI</name>
<dbReference type="EMBL" id="BKCJ011870619">
    <property type="protein sequence ID" value="GFD59885.1"/>
    <property type="molecule type" value="Genomic_DNA"/>
</dbReference>
<proteinExistence type="predicted"/>
<comment type="caution">
    <text evidence="1">The sequence shown here is derived from an EMBL/GenBank/DDBJ whole genome shotgun (WGS) entry which is preliminary data.</text>
</comment>